<evidence type="ECO:0000313" key="3">
    <source>
        <dbReference type="Proteomes" id="UP001231189"/>
    </source>
</evidence>
<evidence type="ECO:0000256" key="1">
    <source>
        <dbReference type="SAM" id="MobiDB-lite"/>
    </source>
</evidence>
<dbReference type="Proteomes" id="UP001231189">
    <property type="component" value="Unassembled WGS sequence"/>
</dbReference>
<feature type="compositionally biased region" description="Basic residues" evidence="1">
    <location>
        <begin position="1"/>
        <end position="10"/>
    </location>
</feature>
<reference evidence="2" key="1">
    <citation type="submission" date="2023-07" db="EMBL/GenBank/DDBJ databases">
        <title>A chromosome-level genome assembly of Lolium multiflorum.</title>
        <authorList>
            <person name="Chen Y."/>
            <person name="Copetti D."/>
            <person name="Kolliker R."/>
            <person name="Studer B."/>
        </authorList>
    </citation>
    <scope>NUCLEOTIDE SEQUENCE</scope>
    <source>
        <strain evidence="2">02402/16</strain>
        <tissue evidence="2">Leaf</tissue>
    </source>
</reference>
<dbReference type="AlphaFoldDB" id="A0AAD8RUM4"/>
<evidence type="ECO:0000313" key="2">
    <source>
        <dbReference type="EMBL" id="KAK1631985.1"/>
    </source>
</evidence>
<proteinExistence type="predicted"/>
<accession>A0AAD8RUM4</accession>
<name>A0AAD8RUM4_LOLMU</name>
<feature type="region of interest" description="Disordered" evidence="1">
    <location>
        <begin position="52"/>
        <end position="80"/>
    </location>
</feature>
<keyword evidence="3" id="KW-1185">Reference proteome</keyword>
<sequence length="125" mass="14152">MGKKCWPFRKTKNDQEASGSRSGKKARVGRYVRVDLARQLWEKTGRYHGRTRTCRGGLTPNSRACRSPPVPRGQSGGTRCARRAILPPDLREDPAYALNSYNWISFGTWELDAQRCAAYLGDVDY</sequence>
<dbReference type="EMBL" id="JAUUTY010000005">
    <property type="protein sequence ID" value="KAK1631985.1"/>
    <property type="molecule type" value="Genomic_DNA"/>
</dbReference>
<organism evidence="2 3">
    <name type="scientific">Lolium multiflorum</name>
    <name type="common">Italian ryegrass</name>
    <name type="synonym">Lolium perenne subsp. multiflorum</name>
    <dbReference type="NCBI Taxonomy" id="4521"/>
    <lineage>
        <taxon>Eukaryota</taxon>
        <taxon>Viridiplantae</taxon>
        <taxon>Streptophyta</taxon>
        <taxon>Embryophyta</taxon>
        <taxon>Tracheophyta</taxon>
        <taxon>Spermatophyta</taxon>
        <taxon>Magnoliopsida</taxon>
        <taxon>Liliopsida</taxon>
        <taxon>Poales</taxon>
        <taxon>Poaceae</taxon>
        <taxon>BOP clade</taxon>
        <taxon>Pooideae</taxon>
        <taxon>Poodae</taxon>
        <taxon>Poeae</taxon>
        <taxon>Poeae Chloroplast Group 2 (Poeae type)</taxon>
        <taxon>Loliodinae</taxon>
        <taxon>Loliinae</taxon>
        <taxon>Lolium</taxon>
    </lineage>
</organism>
<feature type="region of interest" description="Disordered" evidence="1">
    <location>
        <begin position="1"/>
        <end position="27"/>
    </location>
</feature>
<gene>
    <name evidence="2" type="ORF">QYE76_006300</name>
</gene>
<protein>
    <submittedName>
        <fullName evidence="2">Uncharacterized protein</fullName>
    </submittedName>
</protein>
<comment type="caution">
    <text evidence="2">The sequence shown here is derived from an EMBL/GenBank/DDBJ whole genome shotgun (WGS) entry which is preliminary data.</text>
</comment>